<dbReference type="InterPro" id="IPR006059">
    <property type="entry name" value="SBP"/>
</dbReference>
<evidence type="ECO:0000256" key="6">
    <source>
        <dbReference type="SAM" id="SignalP"/>
    </source>
</evidence>
<evidence type="ECO:0000313" key="7">
    <source>
        <dbReference type="EMBL" id="MBP1935502.1"/>
    </source>
</evidence>
<comment type="caution">
    <text evidence="7">The sequence shown here is derived from an EMBL/GenBank/DDBJ whole genome shotgun (WGS) entry which is preliminary data.</text>
</comment>
<dbReference type="InterPro" id="IPR050490">
    <property type="entry name" value="Bact_solute-bd_prot1"/>
</dbReference>
<evidence type="ECO:0000256" key="5">
    <source>
        <dbReference type="SAM" id="MobiDB-lite"/>
    </source>
</evidence>
<dbReference type="EMBL" id="JAGGKP010000001">
    <property type="protein sequence ID" value="MBP1935502.1"/>
    <property type="molecule type" value="Genomic_DNA"/>
</dbReference>
<evidence type="ECO:0000313" key="8">
    <source>
        <dbReference type="Proteomes" id="UP001519273"/>
    </source>
</evidence>
<evidence type="ECO:0000256" key="2">
    <source>
        <dbReference type="ARBA" id="ARBA00008520"/>
    </source>
</evidence>
<comment type="subcellular location">
    <subcellularLocation>
        <location evidence="1">Cell envelope</location>
    </subcellularLocation>
</comment>
<feature type="chain" id="PRO_5047408343" evidence="6">
    <location>
        <begin position="22"/>
        <end position="472"/>
    </location>
</feature>
<dbReference type="SUPFAM" id="SSF53850">
    <property type="entry name" value="Periplasmic binding protein-like II"/>
    <property type="match status" value="1"/>
</dbReference>
<dbReference type="PANTHER" id="PTHR43649:SF31">
    <property type="entry name" value="SN-GLYCEROL-3-PHOSPHATE-BINDING PERIPLASMIC PROTEIN UGPB"/>
    <property type="match status" value="1"/>
</dbReference>
<dbReference type="RefSeq" id="WP_209844813.1">
    <property type="nucleotide sequence ID" value="NZ_CBCRVE010000001.1"/>
</dbReference>
<evidence type="ECO:0000256" key="3">
    <source>
        <dbReference type="ARBA" id="ARBA00022448"/>
    </source>
</evidence>
<dbReference type="Proteomes" id="UP001519273">
    <property type="component" value="Unassembled WGS sequence"/>
</dbReference>
<evidence type="ECO:0000256" key="1">
    <source>
        <dbReference type="ARBA" id="ARBA00004196"/>
    </source>
</evidence>
<feature type="region of interest" description="Disordered" evidence="5">
    <location>
        <begin position="24"/>
        <end position="60"/>
    </location>
</feature>
<dbReference type="Gene3D" id="3.40.190.10">
    <property type="entry name" value="Periplasmic binding protein-like II"/>
    <property type="match status" value="1"/>
</dbReference>
<protein>
    <submittedName>
        <fullName evidence="7">Multiple sugar transport system substrate-binding protein</fullName>
    </submittedName>
</protein>
<dbReference type="Pfam" id="PF01547">
    <property type="entry name" value="SBP_bac_1"/>
    <property type="match status" value="1"/>
</dbReference>
<feature type="signal peptide" evidence="6">
    <location>
        <begin position="1"/>
        <end position="21"/>
    </location>
</feature>
<reference evidence="7 8" key="1">
    <citation type="submission" date="2021-03" db="EMBL/GenBank/DDBJ databases">
        <title>Genomic Encyclopedia of Type Strains, Phase IV (KMG-IV): sequencing the most valuable type-strain genomes for metagenomic binning, comparative biology and taxonomic classification.</title>
        <authorList>
            <person name="Goeker M."/>
        </authorList>
    </citation>
    <scope>NUCLEOTIDE SEQUENCE [LARGE SCALE GENOMIC DNA]</scope>
    <source>
        <strain evidence="7 8">DSM 23491</strain>
    </source>
</reference>
<comment type="similarity">
    <text evidence="2">Belongs to the bacterial solute-binding protein 1 family.</text>
</comment>
<dbReference type="PROSITE" id="PS51257">
    <property type="entry name" value="PROKAR_LIPOPROTEIN"/>
    <property type="match status" value="1"/>
</dbReference>
<keyword evidence="4 6" id="KW-0732">Signal</keyword>
<organism evidence="7 8">
    <name type="scientific">Paenibacillus sediminis</name>
    <dbReference type="NCBI Taxonomy" id="664909"/>
    <lineage>
        <taxon>Bacteria</taxon>
        <taxon>Bacillati</taxon>
        <taxon>Bacillota</taxon>
        <taxon>Bacilli</taxon>
        <taxon>Bacillales</taxon>
        <taxon>Paenibacillaceae</taxon>
        <taxon>Paenibacillus</taxon>
    </lineage>
</organism>
<name>A0ABS4GZE4_9BACL</name>
<evidence type="ECO:0000256" key="4">
    <source>
        <dbReference type="ARBA" id="ARBA00022729"/>
    </source>
</evidence>
<dbReference type="PANTHER" id="PTHR43649">
    <property type="entry name" value="ARABINOSE-BINDING PROTEIN-RELATED"/>
    <property type="match status" value="1"/>
</dbReference>
<keyword evidence="3" id="KW-0813">Transport</keyword>
<gene>
    <name evidence="7" type="ORF">J2Z20_000363</name>
</gene>
<proteinExistence type="inferred from homology"/>
<keyword evidence="7" id="KW-0762">Sugar transport</keyword>
<keyword evidence="8" id="KW-1185">Reference proteome</keyword>
<accession>A0ABS4GZE4</accession>
<sequence>MKKTFALTLAVVMLMALLAGCGGSKNSSQSENGNTQSAQNQTDGAKSGDNGTASTGTDTSSNEVVTLKFGTWNNPEIEQKKIDAFEKTHPNIKIEIDKSITWPWDEKLGAAAAAGKLPDVFFVFNAPNDVASGWLADLTPMLKEDPDYNEKNIFGNLSATGQYNGKQYVLPHQLFTTGVLINVDLFNKENIPLPKPNWTVDDFEKIAKKLTKPSENQFGVENILGARESFVPQFDPSLGWLTYDGKQFNFDKPAFSDAIHWINNVVYNDKSAVDFYDRKEQDKWYGKDKSGFVMGKVGMKIDANWAFADLSKNAKFKWDFLPIPGKAGQRVPMVTDYIGMAASTKHPKEAFEFIKWLTYSKEGWLERINNIEKPISTMPLINDREVWDAYLKNTFTAPGLKDVIAGIPNGFVDGYKWLPGDAEIIDKVLNPYDTKKDLVTLKVKPEDVAKDIQNKAMDIFNKDKAQIDAATK</sequence>